<reference evidence="5 6" key="1">
    <citation type="submission" date="2019-09" db="EMBL/GenBank/DDBJ databases">
        <title>FDA dAtabase for Regulatory Grade micrObial Sequences (FDA-ARGOS): Supporting development and validation of Infectious Disease Dx tests.</title>
        <authorList>
            <person name="Sciortino C."/>
            <person name="Tallon L."/>
            <person name="Sadzewicz L."/>
            <person name="Vavikolanu K."/>
            <person name="Mehta A."/>
            <person name="Aluvathingal J."/>
            <person name="Nadendla S."/>
            <person name="Nandy P."/>
            <person name="Geyer C."/>
            <person name="Yan Y."/>
            <person name="Sichtig H."/>
        </authorList>
    </citation>
    <scope>NUCLEOTIDE SEQUENCE [LARGE SCALE GENOMIC DNA]</scope>
    <source>
        <strain evidence="5 6">FDAARGOS_664</strain>
    </source>
</reference>
<dbReference type="PANTHER" id="PTHR30290:SF38">
    <property type="entry name" value="D,D-DIPEPTIDE-BINDING PERIPLASMIC PROTEIN DDPA-RELATED"/>
    <property type="match status" value="1"/>
</dbReference>
<gene>
    <name evidence="5" type="ORF">FOB72_18270</name>
</gene>
<dbReference type="InterPro" id="IPR039424">
    <property type="entry name" value="SBP_5"/>
</dbReference>
<feature type="chain" id="PRO_5024820762" evidence="3">
    <location>
        <begin position="33"/>
        <end position="538"/>
    </location>
</feature>
<dbReference type="Gene3D" id="3.40.190.10">
    <property type="entry name" value="Periplasmic binding protein-like II"/>
    <property type="match status" value="1"/>
</dbReference>
<name>A0A5P2HAK1_9BURK</name>
<accession>A0A5P2HAK1</accession>
<dbReference type="OrthoDB" id="9801799at2"/>
<protein>
    <submittedName>
        <fullName evidence="5">ABC transporter substrate-binding protein</fullName>
    </submittedName>
</protein>
<evidence type="ECO:0000256" key="2">
    <source>
        <dbReference type="ARBA" id="ARBA00022729"/>
    </source>
</evidence>
<dbReference type="GO" id="GO:0030288">
    <property type="term" value="C:outer membrane-bounded periplasmic space"/>
    <property type="evidence" value="ECO:0007669"/>
    <property type="project" value="UniProtKB-ARBA"/>
</dbReference>
<dbReference type="AlphaFoldDB" id="A0A5P2HAK1"/>
<evidence type="ECO:0000256" key="3">
    <source>
        <dbReference type="SAM" id="SignalP"/>
    </source>
</evidence>
<evidence type="ECO:0000259" key="4">
    <source>
        <dbReference type="Pfam" id="PF00496"/>
    </source>
</evidence>
<evidence type="ECO:0000313" key="5">
    <source>
        <dbReference type="EMBL" id="QET04110.1"/>
    </source>
</evidence>
<dbReference type="CDD" id="cd08502">
    <property type="entry name" value="PBP2_NikA_DppA_OppA_like_16"/>
    <property type="match status" value="1"/>
</dbReference>
<dbReference type="PIRSF" id="PIRSF002741">
    <property type="entry name" value="MppA"/>
    <property type="match status" value="1"/>
</dbReference>
<proteinExistence type="inferred from homology"/>
<dbReference type="Gene3D" id="3.10.105.10">
    <property type="entry name" value="Dipeptide-binding Protein, Domain 3"/>
    <property type="match status" value="1"/>
</dbReference>
<dbReference type="RefSeq" id="WP_150374172.1">
    <property type="nucleotide sequence ID" value="NZ_CP044067.1"/>
</dbReference>
<dbReference type="SUPFAM" id="SSF53850">
    <property type="entry name" value="Periplasmic binding protein-like II"/>
    <property type="match status" value="1"/>
</dbReference>
<dbReference type="PANTHER" id="PTHR30290">
    <property type="entry name" value="PERIPLASMIC BINDING COMPONENT OF ABC TRANSPORTER"/>
    <property type="match status" value="1"/>
</dbReference>
<dbReference type="Proteomes" id="UP000322822">
    <property type="component" value="Chromosome 2"/>
</dbReference>
<dbReference type="InterPro" id="IPR030678">
    <property type="entry name" value="Peptide/Ni-bd"/>
</dbReference>
<organism evidence="5 6">
    <name type="scientific">Cupriavidus pauculus</name>
    <dbReference type="NCBI Taxonomy" id="82633"/>
    <lineage>
        <taxon>Bacteria</taxon>
        <taxon>Pseudomonadati</taxon>
        <taxon>Pseudomonadota</taxon>
        <taxon>Betaproteobacteria</taxon>
        <taxon>Burkholderiales</taxon>
        <taxon>Burkholderiaceae</taxon>
        <taxon>Cupriavidus</taxon>
    </lineage>
</organism>
<evidence type="ECO:0000256" key="1">
    <source>
        <dbReference type="ARBA" id="ARBA00005695"/>
    </source>
</evidence>
<dbReference type="EMBL" id="CP044067">
    <property type="protein sequence ID" value="QET04110.1"/>
    <property type="molecule type" value="Genomic_DNA"/>
</dbReference>
<dbReference type="InterPro" id="IPR000914">
    <property type="entry name" value="SBP_5_dom"/>
</dbReference>
<comment type="similarity">
    <text evidence="1">Belongs to the bacterial solute-binding protein 5 family.</text>
</comment>
<sequence>MKPFTSTVSRWLAPLVLPIATAMVTAIATAPAATTAHAQAPTTARIVLHAPLRVLDPVLTNAYITRNHGYLVYDTLFAMDAAGKPQPQMVEAWKVSPDQLTYTFTLRKGLKFHDGSAVTADDVVASLKRWGDRDPMGQRLMAAMDKMEASGADTVQMRLKHPFGLMLDALAKPGSPVPFIMPRRIAAAPASQAITEVVGSGPYKFVPGDFQPGVKATYVKFADYVPRKDAPSAFAGAKVALVDRIELVNISDAQTAINALRSGEVDFVEDVPPDLMPQLEGVKAVALKPYGKNSNAFTMRMNWHQPPFNNVKVRRVALAALSEVDYLDAQIGDANVYQICGAVLTCVSPYASEEGATQTKKPDLARAKALLKESGYDGTKVVILHPTDLPILSSFASVTAQSLKQAGFNVEIQSMDWATLLARRTKKEPVAQGGWSIFHSSFSSLDLLSPVINPNLDGRGEAGYVGWSRNEEMEKLRDQFAGESDMAKRKQIAASIQKLSYDQVFFVPLGGYSKYKGYSKRLANMVDAPLPLFWAAKP</sequence>
<dbReference type="Gene3D" id="3.90.76.10">
    <property type="entry name" value="Dipeptide-binding Protein, Domain 1"/>
    <property type="match status" value="1"/>
</dbReference>
<dbReference type="GO" id="GO:0015833">
    <property type="term" value="P:peptide transport"/>
    <property type="evidence" value="ECO:0007669"/>
    <property type="project" value="TreeGrafter"/>
</dbReference>
<feature type="signal peptide" evidence="3">
    <location>
        <begin position="1"/>
        <end position="32"/>
    </location>
</feature>
<dbReference type="Pfam" id="PF00496">
    <property type="entry name" value="SBP_bac_5"/>
    <property type="match status" value="1"/>
</dbReference>
<dbReference type="GO" id="GO:1904680">
    <property type="term" value="F:peptide transmembrane transporter activity"/>
    <property type="evidence" value="ECO:0007669"/>
    <property type="project" value="TreeGrafter"/>
</dbReference>
<dbReference type="GO" id="GO:0043190">
    <property type="term" value="C:ATP-binding cassette (ABC) transporter complex"/>
    <property type="evidence" value="ECO:0007669"/>
    <property type="project" value="InterPro"/>
</dbReference>
<evidence type="ECO:0000313" key="6">
    <source>
        <dbReference type="Proteomes" id="UP000322822"/>
    </source>
</evidence>
<feature type="domain" description="Solute-binding protein family 5" evidence="4">
    <location>
        <begin position="84"/>
        <end position="437"/>
    </location>
</feature>
<keyword evidence="2 3" id="KW-0732">Signal</keyword>